<protein>
    <submittedName>
        <fullName evidence="6">Granulin</fullName>
    </submittedName>
</protein>
<dbReference type="InterPro" id="IPR000118">
    <property type="entry name" value="Granulin"/>
</dbReference>
<dbReference type="PANTHER" id="PTHR12274:SF7">
    <property type="entry name" value="GRANULINS"/>
    <property type="match status" value="1"/>
</dbReference>
<dbReference type="AlphaFoldDB" id="A0A147BAU4"/>
<organism evidence="6">
    <name type="scientific">Alectorobius mimon</name>
    <dbReference type="NCBI Taxonomy" id="360319"/>
    <lineage>
        <taxon>Eukaryota</taxon>
        <taxon>Metazoa</taxon>
        <taxon>Ecdysozoa</taxon>
        <taxon>Arthropoda</taxon>
        <taxon>Chelicerata</taxon>
        <taxon>Arachnida</taxon>
        <taxon>Acari</taxon>
        <taxon>Parasitiformes</taxon>
        <taxon>Ixodida</taxon>
        <taxon>Ixodoidea</taxon>
        <taxon>Argasidae</taxon>
        <taxon>Ornithodorinae</taxon>
        <taxon>Alectorobius</taxon>
    </lineage>
</organism>
<dbReference type="SMART" id="SM00277">
    <property type="entry name" value="GRAN"/>
    <property type="match status" value="4"/>
</dbReference>
<keyword evidence="3" id="KW-0964">Secreted</keyword>
<sequence>HSQYVQCPDQSFCPTGSTCCLLTSGRYGCCPFDHAECCSDHKSCCHEGYRCQVSQGTCTKGSATVALSEKRPSIPADIMLSLHGQYVQCPDKSFCPNRTTCCLLANGSYHCCPYDHAVCCSDYRSCCPEGHRCQVPQGACMKDSITVAMAEKQPSLPLETVLSSLSGFVAKSTPVPSGGRPSYEGNPPGCAEGSTCCPSAQGGCSCCPYENAVCCSDGIHCCSQGYRCANNGACVLGSPRANREKKLPFAGALLFQSLFDPYVTCPDQTRCPSGNTCCKTKEGPYGCCPFREAVCCSDGLHCCPKGHRCNLAQSRCESEDYNEVVPMVKKVPSTPAP</sequence>
<dbReference type="Gene3D" id="2.10.25.160">
    <property type="entry name" value="Granulin"/>
    <property type="match status" value="4"/>
</dbReference>
<dbReference type="PROSITE" id="PS00799">
    <property type="entry name" value="GRANULINS"/>
    <property type="match status" value="1"/>
</dbReference>
<dbReference type="GO" id="GO:0005576">
    <property type="term" value="C:extracellular region"/>
    <property type="evidence" value="ECO:0007669"/>
    <property type="project" value="UniProtKB-SubCell"/>
</dbReference>
<name>A0A147BAU4_9ACAR</name>
<keyword evidence="4" id="KW-1015">Disulfide bond</keyword>
<accession>A0A147BAU4</accession>
<evidence type="ECO:0000256" key="3">
    <source>
        <dbReference type="ARBA" id="ARBA00022525"/>
    </source>
</evidence>
<proteinExistence type="inferred from homology"/>
<dbReference type="SUPFAM" id="SSF57277">
    <property type="entry name" value="Granulin repeat"/>
    <property type="match status" value="3"/>
</dbReference>
<evidence type="ECO:0000256" key="4">
    <source>
        <dbReference type="ARBA" id="ARBA00023157"/>
    </source>
</evidence>
<evidence type="ECO:0000256" key="1">
    <source>
        <dbReference type="ARBA" id="ARBA00004613"/>
    </source>
</evidence>
<feature type="non-terminal residue" evidence="6">
    <location>
        <position position="1"/>
    </location>
</feature>
<comment type="similarity">
    <text evidence="2">Belongs to the granulin family.</text>
</comment>
<dbReference type="Pfam" id="PF00396">
    <property type="entry name" value="Granulin"/>
    <property type="match status" value="4"/>
</dbReference>
<evidence type="ECO:0000313" key="6">
    <source>
        <dbReference type="EMBL" id="JAR87562.1"/>
    </source>
</evidence>
<evidence type="ECO:0000256" key="2">
    <source>
        <dbReference type="ARBA" id="ARBA00010093"/>
    </source>
</evidence>
<evidence type="ECO:0000259" key="5">
    <source>
        <dbReference type="PROSITE" id="PS00799"/>
    </source>
</evidence>
<dbReference type="PANTHER" id="PTHR12274">
    <property type="entry name" value="GRANULIN"/>
    <property type="match status" value="1"/>
</dbReference>
<dbReference type="EMBL" id="GEIB01000255">
    <property type="protein sequence ID" value="JAR87562.1"/>
    <property type="molecule type" value="Transcribed_RNA"/>
</dbReference>
<dbReference type="InterPro" id="IPR037277">
    <property type="entry name" value="Granulin_sf"/>
</dbReference>
<reference evidence="6" key="1">
    <citation type="submission" date="2016-03" db="EMBL/GenBank/DDBJ databases">
        <title>Gut transcriptome analysis on engorged females of Ornithodoros mimon (Acari: Argasidae) and phylogenetic inferences of soft ticks.</title>
        <authorList>
            <person name="Landulfo G.A."/>
            <person name="Giovanni D."/>
            <person name="Carvalho E."/>
            <person name="Junqueira-de-Azevedo I."/>
            <person name="Patane J."/>
            <person name="Mendoca R."/>
            <person name="Barros-Battesti D."/>
        </authorList>
    </citation>
    <scope>NUCLEOTIDE SEQUENCE</scope>
    <source>
        <strain evidence="6">Females</strain>
        <tissue evidence="6">Gut</tissue>
    </source>
</reference>
<comment type="subcellular location">
    <subcellularLocation>
        <location evidence="1">Secreted</location>
    </subcellularLocation>
</comment>
<dbReference type="InterPro" id="IPR039036">
    <property type="entry name" value="Granulin_fam"/>
</dbReference>
<feature type="domain" description="Granulins" evidence="5">
    <location>
        <begin position="296"/>
        <end position="309"/>
    </location>
</feature>